<reference evidence="2" key="1">
    <citation type="submission" date="2021-08" db="EMBL/GenBank/DDBJ databases">
        <title>WGS assembly of Ceratopteris richardii.</title>
        <authorList>
            <person name="Marchant D.B."/>
            <person name="Chen G."/>
            <person name="Jenkins J."/>
            <person name="Shu S."/>
            <person name="Leebens-Mack J."/>
            <person name="Grimwood J."/>
            <person name="Schmutz J."/>
            <person name="Soltis P."/>
            <person name="Soltis D."/>
            <person name="Chen Z.-H."/>
        </authorList>
    </citation>
    <scope>NUCLEOTIDE SEQUENCE</scope>
    <source>
        <strain evidence="2">Whitten #5841</strain>
        <tissue evidence="2">Leaf</tissue>
    </source>
</reference>
<dbReference type="Proteomes" id="UP000825935">
    <property type="component" value="Chromosome 11"/>
</dbReference>
<proteinExistence type="predicted"/>
<evidence type="ECO:0000313" key="3">
    <source>
        <dbReference type="Proteomes" id="UP000825935"/>
    </source>
</evidence>
<dbReference type="AlphaFoldDB" id="A0A8T2TVE7"/>
<dbReference type="EMBL" id="CM035416">
    <property type="protein sequence ID" value="KAH7425656.1"/>
    <property type="molecule type" value="Genomic_DNA"/>
</dbReference>
<name>A0A8T2TVE7_CERRI</name>
<keyword evidence="3" id="KW-1185">Reference proteome</keyword>
<feature type="region of interest" description="Disordered" evidence="1">
    <location>
        <begin position="18"/>
        <end position="43"/>
    </location>
</feature>
<comment type="caution">
    <text evidence="2">The sequence shown here is derived from an EMBL/GenBank/DDBJ whole genome shotgun (WGS) entry which is preliminary data.</text>
</comment>
<evidence type="ECO:0000256" key="1">
    <source>
        <dbReference type="SAM" id="MobiDB-lite"/>
    </source>
</evidence>
<evidence type="ECO:0000313" key="2">
    <source>
        <dbReference type="EMBL" id="KAH7425656.1"/>
    </source>
</evidence>
<gene>
    <name evidence="2" type="ORF">KP509_11G064500</name>
</gene>
<accession>A0A8T2TVE7</accession>
<dbReference type="OrthoDB" id="10553238at2759"/>
<protein>
    <submittedName>
        <fullName evidence="2">Uncharacterized protein</fullName>
    </submittedName>
</protein>
<organism evidence="2 3">
    <name type="scientific">Ceratopteris richardii</name>
    <name type="common">Triangle waterfern</name>
    <dbReference type="NCBI Taxonomy" id="49495"/>
    <lineage>
        <taxon>Eukaryota</taxon>
        <taxon>Viridiplantae</taxon>
        <taxon>Streptophyta</taxon>
        <taxon>Embryophyta</taxon>
        <taxon>Tracheophyta</taxon>
        <taxon>Polypodiopsida</taxon>
        <taxon>Polypodiidae</taxon>
        <taxon>Polypodiales</taxon>
        <taxon>Pteridineae</taxon>
        <taxon>Pteridaceae</taxon>
        <taxon>Parkerioideae</taxon>
        <taxon>Ceratopteris</taxon>
    </lineage>
</organism>
<sequence>MGLKPEHKVELKVAADGFEGQGRLYAPPPSATSARPGEQNQHSDKIQFYYEGVRGDGVNSDSGFSGGIGNDVTPKSDEHSMKMAVERAMAKLKSTIHPEFLDRVVHAVVSIVQEAGASTKDTMQRVSAYLSEILPAASHPDIKKIVDEVQDQMLLESSSPEPSSKL</sequence>